<organism evidence="3 4">
    <name type="scientific">Kingdonia uniflora</name>
    <dbReference type="NCBI Taxonomy" id="39325"/>
    <lineage>
        <taxon>Eukaryota</taxon>
        <taxon>Viridiplantae</taxon>
        <taxon>Streptophyta</taxon>
        <taxon>Embryophyta</taxon>
        <taxon>Tracheophyta</taxon>
        <taxon>Spermatophyta</taxon>
        <taxon>Magnoliopsida</taxon>
        <taxon>Ranunculales</taxon>
        <taxon>Circaeasteraceae</taxon>
        <taxon>Kingdonia</taxon>
    </lineage>
</organism>
<sequence length="242" mass="27066">MLILHQTQDVPELCHLGYFSRQGARPLDSRMDITPEEEGQQEEEEKANSEAAVQRKEFQGRGQGVGLSAEEWTSFKGYNNEASKRITDAKLAKDFQVVLKEFQKAERLAAQRDIAYAPYVTQAVLPSWCQAILHVHVLEGIVVQDVNTTTRIDQHALDEDTANHNPNDKGIIVLLDESQRELLERGYRIGFEALKPSEGPVGQGRGEQRASTLIAGSLLKAKLETKSADKSLKLRIDPFGRM</sequence>
<evidence type="ECO:0000256" key="1">
    <source>
        <dbReference type="SAM" id="MobiDB-lite"/>
    </source>
</evidence>
<dbReference type="Gene3D" id="1.20.58.70">
    <property type="match status" value="1"/>
</dbReference>
<dbReference type="EMBL" id="JACGCM010001029">
    <property type="protein sequence ID" value="KAF6162452.1"/>
    <property type="molecule type" value="Genomic_DNA"/>
</dbReference>
<feature type="compositionally biased region" description="Acidic residues" evidence="1">
    <location>
        <begin position="35"/>
        <end position="45"/>
    </location>
</feature>
<evidence type="ECO:0000313" key="3">
    <source>
        <dbReference type="EMBL" id="KAF6162452.1"/>
    </source>
</evidence>
<dbReference type="OrthoDB" id="364348at2759"/>
<dbReference type="AlphaFoldDB" id="A0A7J7N5Y3"/>
<comment type="caution">
    <text evidence="3">The sequence shown here is derived from an EMBL/GenBank/DDBJ whole genome shotgun (WGS) entry which is preliminary data.</text>
</comment>
<dbReference type="Pfam" id="PF14523">
    <property type="entry name" value="Syntaxin_2"/>
    <property type="match status" value="1"/>
</dbReference>
<accession>A0A7J7N5Y3</accession>
<reference evidence="3 4" key="1">
    <citation type="journal article" date="2020" name="IScience">
        <title>Genome Sequencing of the Endangered Kingdonia uniflora (Circaeasteraceae, Ranunculales) Reveals Potential Mechanisms of Evolutionary Specialization.</title>
        <authorList>
            <person name="Sun Y."/>
            <person name="Deng T."/>
            <person name="Zhang A."/>
            <person name="Moore M.J."/>
            <person name="Landis J.B."/>
            <person name="Lin N."/>
            <person name="Zhang H."/>
            <person name="Zhang X."/>
            <person name="Huang J."/>
            <person name="Zhang X."/>
            <person name="Sun H."/>
            <person name="Wang H."/>
        </authorList>
    </citation>
    <scope>NUCLEOTIDE SEQUENCE [LARGE SCALE GENOMIC DNA]</scope>
    <source>
        <strain evidence="3">TB1705</strain>
        <tissue evidence="3">Leaf</tissue>
    </source>
</reference>
<dbReference type="GO" id="GO:0016020">
    <property type="term" value="C:membrane"/>
    <property type="evidence" value="ECO:0007669"/>
    <property type="project" value="InterPro"/>
</dbReference>
<dbReference type="InterPro" id="IPR006011">
    <property type="entry name" value="Syntaxin_N"/>
</dbReference>
<keyword evidence="4" id="KW-1185">Reference proteome</keyword>
<feature type="domain" description="Syntaxin N-terminal" evidence="2">
    <location>
        <begin position="79"/>
        <end position="134"/>
    </location>
</feature>
<evidence type="ECO:0000259" key="2">
    <source>
        <dbReference type="Pfam" id="PF14523"/>
    </source>
</evidence>
<proteinExistence type="predicted"/>
<protein>
    <recommendedName>
        <fullName evidence="2">Syntaxin N-terminal domain-containing protein</fullName>
    </recommendedName>
</protein>
<name>A0A7J7N5Y3_9MAGN</name>
<feature type="region of interest" description="Disordered" evidence="1">
    <location>
        <begin position="35"/>
        <end position="54"/>
    </location>
</feature>
<evidence type="ECO:0000313" key="4">
    <source>
        <dbReference type="Proteomes" id="UP000541444"/>
    </source>
</evidence>
<gene>
    <name evidence="3" type="ORF">GIB67_017340</name>
</gene>
<dbReference type="Proteomes" id="UP000541444">
    <property type="component" value="Unassembled WGS sequence"/>
</dbReference>